<dbReference type="InterPro" id="IPR004364">
    <property type="entry name" value="Aa-tRNA-synt_II"/>
</dbReference>
<dbReference type="PROSITE" id="PS50862">
    <property type="entry name" value="AA_TRNA_LIGASE_II"/>
    <property type="match status" value="1"/>
</dbReference>
<dbReference type="GO" id="GO:0004816">
    <property type="term" value="F:asparagine-tRNA ligase activity"/>
    <property type="evidence" value="ECO:0007669"/>
    <property type="project" value="UniProtKB-EC"/>
</dbReference>
<evidence type="ECO:0000256" key="1">
    <source>
        <dbReference type="ARBA" id="ARBA00008226"/>
    </source>
</evidence>
<evidence type="ECO:0000313" key="11">
    <source>
        <dbReference type="EMBL" id="CDR46611.1"/>
    </source>
</evidence>
<dbReference type="FunFam" id="3.30.930.10:FF:000016">
    <property type="entry name" value="Asparagine--tRNA ligase"/>
    <property type="match status" value="1"/>
</dbReference>
<dbReference type="PANTHER" id="PTHR22594">
    <property type="entry name" value="ASPARTYL/LYSYL-TRNA SYNTHETASE"/>
    <property type="match status" value="1"/>
</dbReference>
<keyword evidence="7" id="KW-0030">Aminoacyl-tRNA synthetase</keyword>
<evidence type="ECO:0000259" key="10">
    <source>
        <dbReference type="PROSITE" id="PS50862"/>
    </source>
</evidence>
<dbReference type="InterPro" id="IPR004522">
    <property type="entry name" value="Asn-tRNA-ligase"/>
</dbReference>
<keyword evidence="6" id="KW-0648">Protein biosynthesis</keyword>
<evidence type="ECO:0000256" key="3">
    <source>
        <dbReference type="ARBA" id="ARBA00022598"/>
    </source>
</evidence>
<dbReference type="Pfam" id="PF00152">
    <property type="entry name" value="tRNA-synt_2"/>
    <property type="match status" value="1"/>
</dbReference>
<dbReference type="InterPro" id="IPR002312">
    <property type="entry name" value="Asp/Asn-tRNA-synth_IIb"/>
</dbReference>
<keyword evidence="5" id="KW-0067">ATP-binding</keyword>
<dbReference type="GO" id="GO:0005524">
    <property type="term" value="F:ATP binding"/>
    <property type="evidence" value="ECO:0007669"/>
    <property type="project" value="UniProtKB-KW"/>
</dbReference>
<proteinExistence type="inferred from homology"/>
<dbReference type="VEuPathDB" id="FungiDB:BON22_2808"/>
<dbReference type="PRINTS" id="PR01042">
    <property type="entry name" value="TRNASYNTHASP"/>
</dbReference>
<dbReference type="Pfam" id="PF01336">
    <property type="entry name" value="tRNA_anti-codon"/>
    <property type="match status" value="1"/>
</dbReference>
<organism evidence="11">
    <name type="scientific">Cyberlindnera fabianii</name>
    <name type="common">Yeast</name>
    <name type="synonym">Hansenula fabianii</name>
    <dbReference type="NCBI Taxonomy" id="36022"/>
    <lineage>
        <taxon>Eukaryota</taxon>
        <taxon>Fungi</taxon>
        <taxon>Dikarya</taxon>
        <taxon>Ascomycota</taxon>
        <taxon>Saccharomycotina</taxon>
        <taxon>Saccharomycetes</taxon>
        <taxon>Phaffomycetales</taxon>
        <taxon>Phaffomycetaceae</taxon>
        <taxon>Cyberlindnera</taxon>
    </lineage>
</organism>
<dbReference type="Gene3D" id="2.40.50.140">
    <property type="entry name" value="Nucleic acid-binding proteins"/>
    <property type="match status" value="1"/>
</dbReference>
<dbReference type="PANTHER" id="PTHR22594:SF34">
    <property type="entry name" value="ASPARAGINE--TRNA LIGASE, MITOCHONDRIAL-RELATED"/>
    <property type="match status" value="1"/>
</dbReference>
<evidence type="ECO:0000256" key="8">
    <source>
        <dbReference type="ARBA" id="ARBA00029886"/>
    </source>
</evidence>
<accession>A0A061BFF2</accession>
<dbReference type="PhylomeDB" id="A0A061BFF2"/>
<protein>
    <recommendedName>
        <fullName evidence="9">Asparagine--tRNA ligase, mitochondrial</fullName>
        <ecNumber evidence="2">6.1.1.22</ecNumber>
    </recommendedName>
    <alternativeName>
        <fullName evidence="8">Asparaginyl-tRNA synthetase</fullName>
    </alternativeName>
</protein>
<evidence type="ECO:0000256" key="9">
    <source>
        <dbReference type="ARBA" id="ARBA00068798"/>
    </source>
</evidence>
<dbReference type="EMBL" id="LK052909">
    <property type="protein sequence ID" value="CDR46611.1"/>
    <property type="molecule type" value="Genomic_DNA"/>
</dbReference>
<dbReference type="Gene3D" id="3.30.930.10">
    <property type="entry name" value="Bira Bifunctional Protein, Domain 2"/>
    <property type="match status" value="1"/>
</dbReference>
<dbReference type="SUPFAM" id="SSF50249">
    <property type="entry name" value="Nucleic acid-binding proteins"/>
    <property type="match status" value="1"/>
</dbReference>
<reference evidence="11" key="1">
    <citation type="journal article" date="2014" name="Genome Announc.">
        <title>Genome sequence of the yeast Cyberlindnera fabianii (Hansenula fabianii).</title>
        <authorList>
            <person name="Freel K.C."/>
            <person name="Sarilar V."/>
            <person name="Neuveglise C."/>
            <person name="Devillers H."/>
            <person name="Friedrich A."/>
            <person name="Schacherer J."/>
        </authorList>
    </citation>
    <scope>NUCLEOTIDE SEQUENCE</scope>
    <source>
        <strain evidence="11">YJS4271</strain>
    </source>
</reference>
<evidence type="ECO:0000256" key="2">
    <source>
        <dbReference type="ARBA" id="ARBA00012816"/>
    </source>
</evidence>
<sequence>MLSSRLRLTRSLPTAPLRLYRCQHTLPPSIAQLFKTPPPLDGELTVQGYVKSVRSLKKVAFVDLNDGSTSSNLMCVLTPEQAETLKTGHSVSFTGQWVQSKGKEQAYELKIIPGSENVKTIGKVPETYPLQKKLHTLQYLRTLPTLRWRTNYLASVLRFRSFTDSKLHDFFNKEGFFKTNPPIVTSSDCEGAGELFQIESKSILEDSKKPPFFGKNAYLTVSTQLHLEVLCASLGKVWTLSPTFRAEMSDTNRHLAEFWMLEAEIAFVDSVHQLTRFTENMIKHVVKDLVEDKNGAATDLLNGQRSTDDVDQVVEKLTKRWKNLYETRWASVTYLEALQILKDSGKEFKIPLKYEDGLASEHEKWLAGEYFKGPVFVTDYPKEIKPFYMRLNDDNKTVACFDLLVPDVGEIIGGSVREHDGAKLDREIKERGMKREELDWYMSTRENGTMPHGGFGLGFERLVCYLSGVENVRDVIPFPRAHEECEA</sequence>
<dbReference type="NCBIfam" id="TIGR00457">
    <property type="entry name" value="asnS"/>
    <property type="match status" value="1"/>
</dbReference>
<evidence type="ECO:0000256" key="4">
    <source>
        <dbReference type="ARBA" id="ARBA00022741"/>
    </source>
</evidence>
<comment type="similarity">
    <text evidence="1">Belongs to the class-II aminoacyl-tRNA synthetase family.</text>
</comment>
<dbReference type="InterPro" id="IPR012340">
    <property type="entry name" value="NA-bd_OB-fold"/>
</dbReference>
<dbReference type="CDD" id="cd00776">
    <property type="entry name" value="AsxRS_core"/>
    <property type="match status" value="1"/>
</dbReference>
<dbReference type="InterPro" id="IPR004365">
    <property type="entry name" value="NA-bd_OB_tRNA"/>
</dbReference>
<keyword evidence="4" id="KW-0547">Nucleotide-binding</keyword>
<dbReference type="InterPro" id="IPR045864">
    <property type="entry name" value="aa-tRNA-synth_II/BPL/LPL"/>
</dbReference>
<keyword evidence="3" id="KW-0436">Ligase</keyword>
<evidence type="ECO:0000256" key="6">
    <source>
        <dbReference type="ARBA" id="ARBA00022917"/>
    </source>
</evidence>
<dbReference type="GO" id="GO:0003676">
    <property type="term" value="F:nucleic acid binding"/>
    <property type="evidence" value="ECO:0007669"/>
    <property type="project" value="InterPro"/>
</dbReference>
<evidence type="ECO:0000256" key="5">
    <source>
        <dbReference type="ARBA" id="ARBA00022840"/>
    </source>
</evidence>
<feature type="domain" description="Aminoacyl-transfer RNA synthetases class-II family profile" evidence="10">
    <location>
        <begin position="167"/>
        <end position="477"/>
    </location>
</feature>
<dbReference type="CDD" id="cd04318">
    <property type="entry name" value="EcAsnRS_like_N"/>
    <property type="match status" value="1"/>
</dbReference>
<dbReference type="SUPFAM" id="SSF55681">
    <property type="entry name" value="Class II aaRS and biotin synthetases"/>
    <property type="match status" value="1"/>
</dbReference>
<dbReference type="GO" id="GO:0005739">
    <property type="term" value="C:mitochondrion"/>
    <property type="evidence" value="ECO:0007669"/>
    <property type="project" value="TreeGrafter"/>
</dbReference>
<name>A0A061BFF2_CYBFA</name>
<dbReference type="GO" id="GO:0006421">
    <property type="term" value="P:asparaginyl-tRNA aminoacylation"/>
    <property type="evidence" value="ECO:0007669"/>
    <property type="project" value="InterPro"/>
</dbReference>
<gene>
    <name evidence="11" type="ORF">CYFA0S_24e01090g</name>
</gene>
<dbReference type="NCBIfam" id="NF003037">
    <property type="entry name" value="PRK03932.1"/>
    <property type="match status" value="1"/>
</dbReference>
<dbReference type="EC" id="6.1.1.22" evidence="2"/>
<dbReference type="OrthoDB" id="43906at2759"/>
<evidence type="ECO:0000256" key="7">
    <source>
        <dbReference type="ARBA" id="ARBA00023146"/>
    </source>
</evidence>
<dbReference type="InterPro" id="IPR006195">
    <property type="entry name" value="aa-tRNA-synth_II"/>
</dbReference>
<dbReference type="AlphaFoldDB" id="A0A061BFF2"/>